<accession>A0A0S7YFA4</accession>
<dbReference type="InterPro" id="IPR051419">
    <property type="entry name" value="Lys/N-term_MeTrsfase_sf"/>
</dbReference>
<dbReference type="EMBL" id="LJNI01000033">
    <property type="protein sequence ID" value="KPJ73461.1"/>
    <property type="molecule type" value="Genomic_DNA"/>
</dbReference>
<dbReference type="GO" id="GO:0032259">
    <property type="term" value="P:methylation"/>
    <property type="evidence" value="ECO:0007669"/>
    <property type="project" value="UniProtKB-KW"/>
</dbReference>
<dbReference type="CDD" id="cd02440">
    <property type="entry name" value="AdoMet_MTases"/>
    <property type="match status" value="1"/>
</dbReference>
<dbReference type="GO" id="GO:0008168">
    <property type="term" value="F:methyltransferase activity"/>
    <property type="evidence" value="ECO:0007669"/>
    <property type="project" value="UniProtKB-KW"/>
</dbReference>
<reference evidence="5 6" key="1">
    <citation type="journal article" date="2015" name="Microbiome">
        <title>Genomic resolution of linkages in carbon, nitrogen, and sulfur cycling among widespread estuary sediment bacteria.</title>
        <authorList>
            <person name="Baker B.J."/>
            <person name="Lazar C.S."/>
            <person name="Teske A.P."/>
            <person name="Dick G.J."/>
        </authorList>
    </citation>
    <scope>NUCLEOTIDE SEQUENCE [LARGE SCALE GENOMIC DNA]</scope>
    <source>
        <strain evidence="5">DG_78</strain>
    </source>
</reference>
<feature type="domain" description="Methyltransferase" evidence="4">
    <location>
        <begin position="47"/>
        <end position="163"/>
    </location>
</feature>
<dbReference type="Pfam" id="PF13847">
    <property type="entry name" value="Methyltransf_31"/>
    <property type="match status" value="1"/>
</dbReference>
<dbReference type="PANTHER" id="PTHR12176">
    <property type="entry name" value="SAM-DEPENDENT METHYLTRANSFERASE SUPERFAMILY PROTEIN"/>
    <property type="match status" value="1"/>
</dbReference>
<dbReference type="Proteomes" id="UP000051012">
    <property type="component" value="Unassembled WGS sequence"/>
</dbReference>
<dbReference type="Gene3D" id="2.20.25.110">
    <property type="entry name" value="S-adenosyl-L-methionine-dependent methyltransferases"/>
    <property type="match status" value="1"/>
</dbReference>
<name>A0A0S7YFA4_UNCT6</name>
<keyword evidence="3" id="KW-0808">Transferase</keyword>
<sequence length="257" mass="30469">MQHWTKEFFIDKDKLWLQFLNVRWKYGARDARAITKILKKYGIYRGTILELGCGNGRISINLAKMGFKVTGIDISSLCLSDAIKRAKKKKIKNVQFIPGDMRNLDTAIRRKYDVVISIWTSIGFYSKQTDERIFRNISKSLKKKGIFMILSTMSREFLLQHFCPTAYEDTGNFVVMFKHHFDTFHSTVENKWIFYKKRNKDLTYIDEIDFKFRIYSMHEMVEMAENVELEFVEAYDSLRTLKPAKSDSHINMVFRKK</sequence>
<evidence type="ECO:0000256" key="3">
    <source>
        <dbReference type="ARBA" id="ARBA00022679"/>
    </source>
</evidence>
<evidence type="ECO:0000313" key="5">
    <source>
        <dbReference type="EMBL" id="KPJ73461.1"/>
    </source>
</evidence>
<dbReference type="InterPro" id="IPR025714">
    <property type="entry name" value="Methyltranfer_dom"/>
</dbReference>
<comment type="caution">
    <text evidence="5">The sequence shown here is derived from an EMBL/GenBank/DDBJ whole genome shotgun (WGS) entry which is preliminary data.</text>
</comment>
<comment type="similarity">
    <text evidence="1">Belongs to the methyltransferase superfamily.</text>
</comment>
<evidence type="ECO:0000256" key="2">
    <source>
        <dbReference type="ARBA" id="ARBA00022603"/>
    </source>
</evidence>
<evidence type="ECO:0000259" key="4">
    <source>
        <dbReference type="Pfam" id="PF13847"/>
    </source>
</evidence>
<protein>
    <recommendedName>
        <fullName evidence="4">Methyltransferase domain-containing protein</fullName>
    </recommendedName>
</protein>
<organism evidence="5 6">
    <name type="scientific">candidate division TA06 bacterium DG_78</name>
    <dbReference type="NCBI Taxonomy" id="1703772"/>
    <lineage>
        <taxon>Bacteria</taxon>
        <taxon>Bacteria division TA06</taxon>
    </lineage>
</organism>
<dbReference type="Gene3D" id="3.40.50.150">
    <property type="entry name" value="Vaccinia Virus protein VP39"/>
    <property type="match status" value="1"/>
</dbReference>
<evidence type="ECO:0000313" key="6">
    <source>
        <dbReference type="Proteomes" id="UP000051012"/>
    </source>
</evidence>
<proteinExistence type="inferred from homology"/>
<dbReference type="SUPFAM" id="SSF53335">
    <property type="entry name" value="S-adenosyl-L-methionine-dependent methyltransferases"/>
    <property type="match status" value="1"/>
</dbReference>
<dbReference type="InterPro" id="IPR029063">
    <property type="entry name" value="SAM-dependent_MTases_sf"/>
</dbReference>
<gene>
    <name evidence="5" type="ORF">AMJ52_03715</name>
</gene>
<keyword evidence="2" id="KW-0489">Methyltransferase</keyword>
<dbReference type="AlphaFoldDB" id="A0A0S7YFA4"/>
<evidence type="ECO:0000256" key="1">
    <source>
        <dbReference type="ARBA" id="ARBA00008361"/>
    </source>
</evidence>